<accession>A0A085WME7</accession>
<dbReference type="Proteomes" id="UP000028725">
    <property type="component" value="Unassembled WGS sequence"/>
</dbReference>
<reference evidence="4 5" key="1">
    <citation type="submission" date="2014-04" db="EMBL/GenBank/DDBJ databases">
        <title>Genome assembly of Hyalangium minutum DSM 14724.</title>
        <authorList>
            <person name="Sharma G."/>
            <person name="Subramanian S."/>
        </authorList>
    </citation>
    <scope>NUCLEOTIDE SEQUENCE [LARGE SCALE GENOMIC DNA]</scope>
    <source>
        <strain evidence="4 5">DSM 14724</strain>
    </source>
</reference>
<dbReference type="Gene3D" id="3.40.50.720">
    <property type="entry name" value="NAD(P)-binding Rossmann-like Domain"/>
    <property type="match status" value="1"/>
</dbReference>
<dbReference type="Pfam" id="PF00106">
    <property type="entry name" value="adh_short"/>
    <property type="match status" value="1"/>
</dbReference>
<gene>
    <name evidence="4" type="ORF">DB31_6762</name>
</gene>
<dbReference type="InterPro" id="IPR057326">
    <property type="entry name" value="KR_dom"/>
</dbReference>
<dbReference type="PANTHER" id="PTHR44196">
    <property type="entry name" value="DEHYDROGENASE/REDUCTASE SDR FAMILY MEMBER 7B"/>
    <property type="match status" value="1"/>
</dbReference>
<evidence type="ECO:0000256" key="1">
    <source>
        <dbReference type="ARBA" id="ARBA00006484"/>
    </source>
</evidence>
<sequence length="245" mass="26161">MKKVLVLGATSAIAQATVRLLAARGAALYLVGRNATNLDAVARDAATRGAAKVEQQALDLDDFSAHEALVERAAQALGGLDGALIAHGVLGDQKTCERSWAETEKVLRTNFLSAASLLTVLANRFEAQKAGTLVVISSVAGDRGRQSNYVYGASKGALNVFLQGLRNRLSRSGVAVVTVKPGFVDTPMTAHIPKNKLFASPEQVARGILRAADKRKNEVYVPAKWALIMFIIRSIPEGIFKKLKL</sequence>
<dbReference type="RefSeq" id="WP_044187409.1">
    <property type="nucleotide sequence ID" value="NZ_JMCB01000005.1"/>
</dbReference>
<dbReference type="GO" id="GO:0016020">
    <property type="term" value="C:membrane"/>
    <property type="evidence" value="ECO:0007669"/>
    <property type="project" value="TreeGrafter"/>
</dbReference>
<comment type="similarity">
    <text evidence="1">Belongs to the short-chain dehydrogenases/reductases (SDR) family.</text>
</comment>
<dbReference type="PANTHER" id="PTHR44196:SF3">
    <property type="entry name" value="SHORT CHAIN DEHYDROGENASE FAMILY PROTEIN"/>
    <property type="match status" value="1"/>
</dbReference>
<evidence type="ECO:0000259" key="3">
    <source>
        <dbReference type="SMART" id="SM00822"/>
    </source>
</evidence>
<dbReference type="InterPro" id="IPR020904">
    <property type="entry name" value="Sc_DH/Rdtase_CS"/>
</dbReference>
<name>A0A085WME7_9BACT</name>
<comment type="caution">
    <text evidence="4">The sequence shown here is derived from an EMBL/GenBank/DDBJ whole genome shotgun (WGS) entry which is preliminary data.</text>
</comment>
<dbReference type="PROSITE" id="PS00061">
    <property type="entry name" value="ADH_SHORT"/>
    <property type="match status" value="1"/>
</dbReference>
<feature type="domain" description="Ketoreductase" evidence="3">
    <location>
        <begin position="2"/>
        <end position="187"/>
    </location>
</feature>
<evidence type="ECO:0000313" key="4">
    <source>
        <dbReference type="EMBL" id="KFE68860.1"/>
    </source>
</evidence>
<dbReference type="InterPro" id="IPR036291">
    <property type="entry name" value="NAD(P)-bd_dom_sf"/>
</dbReference>
<protein>
    <submittedName>
        <fullName evidence="4">Oxidoreductase, short-chain dehydrogenase/reductase family protein</fullName>
    </submittedName>
</protein>
<dbReference type="STRING" id="394096.DB31_6762"/>
<dbReference type="NCBIfam" id="NF005489">
    <property type="entry name" value="PRK07102.1"/>
    <property type="match status" value="1"/>
</dbReference>
<dbReference type="AlphaFoldDB" id="A0A085WME7"/>
<dbReference type="GO" id="GO:0016491">
    <property type="term" value="F:oxidoreductase activity"/>
    <property type="evidence" value="ECO:0007669"/>
    <property type="project" value="UniProtKB-KW"/>
</dbReference>
<keyword evidence="5" id="KW-1185">Reference proteome</keyword>
<organism evidence="4 5">
    <name type="scientific">Hyalangium minutum</name>
    <dbReference type="NCBI Taxonomy" id="394096"/>
    <lineage>
        <taxon>Bacteria</taxon>
        <taxon>Pseudomonadati</taxon>
        <taxon>Myxococcota</taxon>
        <taxon>Myxococcia</taxon>
        <taxon>Myxococcales</taxon>
        <taxon>Cystobacterineae</taxon>
        <taxon>Archangiaceae</taxon>
        <taxon>Hyalangium</taxon>
    </lineage>
</organism>
<dbReference type="SMART" id="SM00822">
    <property type="entry name" value="PKS_KR"/>
    <property type="match status" value="1"/>
</dbReference>
<dbReference type="OrthoDB" id="9804952at2"/>
<evidence type="ECO:0000313" key="5">
    <source>
        <dbReference type="Proteomes" id="UP000028725"/>
    </source>
</evidence>
<dbReference type="EMBL" id="JMCB01000005">
    <property type="protein sequence ID" value="KFE68860.1"/>
    <property type="molecule type" value="Genomic_DNA"/>
</dbReference>
<dbReference type="SUPFAM" id="SSF51735">
    <property type="entry name" value="NAD(P)-binding Rossmann-fold domains"/>
    <property type="match status" value="1"/>
</dbReference>
<evidence type="ECO:0000256" key="2">
    <source>
        <dbReference type="ARBA" id="ARBA00023002"/>
    </source>
</evidence>
<proteinExistence type="inferred from homology"/>
<keyword evidence="2" id="KW-0560">Oxidoreductase</keyword>
<dbReference type="InterPro" id="IPR002347">
    <property type="entry name" value="SDR_fam"/>
</dbReference>
<dbReference type="PRINTS" id="PR00081">
    <property type="entry name" value="GDHRDH"/>
</dbReference>
<dbReference type="PATRIC" id="fig|394096.3.peg.2806"/>